<feature type="transmembrane region" description="Helical" evidence="4">
    <location>
        <begin position="348"/>
        <end position="376"/>
    </location>
</feature>
<dbReference type="PRINTS" id="PR00038">
    <property type="entry name" value="HTHLUXR"/>
</dbReference>
<accession>A0ABU6II91</accession>
<evidence type="ECO:0000256" key="2">
    <source>
        <dbReference type="ARBA" id="ARBA00023125"/>
    </source>
</evidence>
<keyword evidence="4" id="KW-0472">Membrane</keyword>
<reference evidence="6 7" key="1">
    <citation type="submission" date="2024-01" db="EMBL/GenBank/DDBJ databases">
        <title>novel species in genus Adlercreutzia.</title>
        <authorList>
            <person name="Liu X."/>
        </authorList>
    </citation>
    <scope>NUCLEOTIDE SEQUENCE [LARGE SCALE GENOMIC DNA]</scope>
    <source>
        <strain evidence="6 7">R7</strain>
    </source>
</reference>
<keyword evidence="4" id="KW-0812">Transmembrane</keyword>
<dbReference type="InterPro" id="IPR016032">
    <property type="entry name" value="Sig_transdc_resp-reg_C-effctor"/>
</dbReference>
<feature type="transmembrane region" description="Helical" evidence="4">
    <location>
        <begin position="65"/>
        <end position="84"/>
    </location>
</feature>
<feature type="transmembrane region" description="Helical" evidence="4">
    <location>
        <begin position="235"/>
        <end position="256"/>
    </location>
</feature>
<dbReference type="EMBL" id="JAYMFF010000011">
    <property type="protein sequence ID" value="MEC4176091.1"/>
    <property type="molecule type" value="Genomic_DNA"/>
</dbReference>
<keyword evidence="2" id="KW-0238">DNA-binding</keyword>
<feature type="transmembrane region" description="Helical" evidence="4">
    <location>
        <begin position="126"/>
        <end position="143"/>
    </location>
</feature>
<feature type="transmembrane region" description="Helical" evidence="4">
    <location>
        <begin position="262"/>
        <end position="285"/>
    </location>
</feature>
<feature type="transmembrane region" description="Helical" evidence="4">
    <location>
        <begin position="319"/>
        <end position="341"/>
    </location>
</feature>
<evidence type="ECO:0000256" key="1">
    <source>
        <dbReference type="ARBA" id="ARBA00023015"/>
    </source>
</evidence>
<dbReference type="PANTHER" id="PTHR44688:SF16">
    <property type="entry name" value="DNA-BINDING TRANSCRIPTIONAL ACTIVATOR DEVR_DOSR"/>
    <property type="match status" value="1"/>
</dbReference>
<dbReference type="Pfam" id="PF00196">
    <property type="entry name" value="GerE"/>
    <property type="match status" value="1"/>
</dbReference>
<feature type="transmembrane region" description="Helical" evidence="4">
    <location>
        <begin position="382"/>
        <end position="400"/>
    </location>
</feature>
<evidence type="ECO:0000259" key="5">
    <source>
        <dbReference type="PROSITE" id="PS50043"/>
    </source>
</evidence>
<dbReference type="Proteomes" id="UP001349994">
    <property type="component" value="Unassembled WGS sequence"/>
</dbReference>
<dbReference type="InterPro" id="IPR036388">
    <property type="entry name" value="WH-like_DNA-bd_sf"/>
</dbReference>
<feature type="transmembrane region" description="Helical" evidence="4">
    <location>
        <begin position="164"/>
        <end position="187"/>
    </location>
</feature>
<keyword evidence="1" id="KW-0805">Transcription regulation</keyword>
<organism evidence="6 7">
    <name type="scientific">Adlercreutzia wanghongyangiae</name>
    <dbReference type="NCBI Taxonomy" id="3111451"/>
    <lineage>
        <taxon>Bacteria</taxon>
        <taxon>Bacillati</taxon>
        <taxon>Actinomycetota</taxon>
        <taxon>Coriobacteriia</taxon>
        <taxon>Eggerthellales</taxon>
        <taxon>Eggerthellaceae</taxon>
        <taxon>Adlercreutzia</taxon>
    </lineage>
</organism>
<proteinExistence type="predicted"/>
<feature type="transmembrane region" description="Helical" evidence="4">
    <location>
        <begin position="292"/>
        <end position="313"/>
    </location>
</feature>
<evidence type="ECO:0000256" key="4">
    <source>
        <dbReference type="SAM" id="Phobius"/>
    </source>
</evidence>
<sequence length="509" mass="54012">MGYEQVRKLFNERAEREGAVRGLRKTVVGRGRIGVAMGCYSLWMVACCVGRPVEVPLLGGLAVPAWILPLLCNAAASTVIAVRFRRTRVVRSGKSWIAMLIGLMTMAAVLHFAWMEGAAWAAEIRLALFVGASVLTGVGAALFRVEIDRVFGWIGTQQTLYQGVLATAAHAVLLGMCLAIGSAAGLWDGHEALGVLALAMPAATGCLLYSVVRVLPRGRFFDHGISAPLPFPTKFVATSGIQGLAAGILYGTLFVVCGDAPLLAPGAIAGQLVGAVLLFLTVMFLRLDFNRFIYKVAFPFVAAGFLLAGLRWGGVEGGAAVLMAGFCYLDLVLWSLGACLIKNMGLPATWVAACPGAALFFGATIGGLFVCTLAAARPLAAPVEYGSLMACLLLASALFLSSGNNMKYGWGTIVPGEGGIDLGDLSGVVRFVAVERGVSQRETEVMELLVQGKTRREICDALTVSPDTVKTHVRAIYRKLDVHSQQDLVDRIVAERDRLVEDPAAEPLR</sequence>
<keyword evidence="4" id="KW-1133">Transmembrane helix</keyword>
<protein>
    <submittedName>
        <fullName evidence="6">Helix-turn-helix transcriptional regulator</fullName>
    </submittedName>
</protein>
<feature type="transmembrane region" description="Helical" evidence="4">
    <location>
        <begin position="33"/>
        <end position="53"/>
    </location>
</feature>
<evidence type="ECO:0000256" key="3">
    <source>
        <dbReference type="ARBA" id="ARBA00023163"/>
    </source>
</evidence>
<keyword evidence="7" id="KW-1185">Reference proteome</keyword>
<feature type="domain" description="HTH luxR-type" evidence="5">
    <location>
        <begin position="430"/>
        <end position="496"/>
    </location>
</feature>
<feature type="transmembrane region" description="Helical" evidence="4">
    <location>
        <begin position="193"/>
        <end position="215"/>
    </location>
</feature>
<name>A0ABU6II91_9ACTN</name>
<dbReference type="RefSeq" id="WP_338210205.1">
    <property type="nucleotide sequence ID" value="NZ_JAYMFF010000011.1"/>
</dbReference>
<evidence type="ECO:0000313" key="7">
    <source>
        <dbReference type="Proteomes" id="UP001349994"/>
    </source>
</evidence>
<dbReference type="InterPro" id="IPR000792">
    <property type="entry name" value="Tscrpt_reg_LuxR_C"/>
</dbReference>
<dbReference type="CDD" id="cd06170">
    <property type="entry name" value="LuxR_C_like"/>
    <property type="match status" value="1"/>
</dbReference>
<dbReference type="PANTHER" id="PTHR44688">
    <property type="entry name" value="DNA-BINDING TRANSCRIPTIONAL ACTIVATOR DEVR_DOSR"/>
    <property type="match status" value="1"/>
</dbReference>
<gene>
    <name evidence="6" type="ORF">VIN30_06485</name>
</gene>
<evidence type="ECO:0000313" key="6">
    <source>
        <dbReference type="EMBL" id="MEC4176091.1"/>
    </source>
</evidence>
<dbReference type="SUPFAM" id="SSF46894">
    <property type="entry name" value="C-terminal effector domain of the bipartite response regulators"/>
    <property type="match status" value="1"/>
</dbReference>
<dbReference type="PROSITE" id="PS50043">
    <property type="entry name" value="HTH_LUXR_2"/>
    <property type="match status" value="1"/>
</dbReference>
<feature type="transmembrane region" description="Helical" evidence="4">
    <location>
        <begin position="96"/>
        <end position="114"/>
    </location>
</feature>
<dbReference type="Gene3D" id="1.10.10.10">
    <property type="entry name" value="Winged helix-like DNA-binding domain superfamily/Winged helix DNA-binding domain"/>
    <property type="match status" value="1"/>
</dbReference>
<keyword evidence="3" id="KW-0804">Transcription</keyword>
<comment type="caution">
    <text evidence="6">The sequence shown here is derived from an EMBL/GenBank/DDBJ whole genome shotgun (WGS) entry which is preliminary data.</text>
</comment>
<dbReference type="SMART" id="SM00421">
    <property type="entry name" value="HTH_LUXR"/>
    <property type="match status" value="1"/>
</dbReference>